<dbReference type="InterPro" id="IPR036034">
    <property type="entry name" value="PDZ_sf"/>
</dbReference>
<protein>
    <recommendedName>
        <fullName evidence="2">Type II secretion system protein GspC N-terminal domain-containing protein</fullName>
    </recommendedName>
</protein>
<dbReference type="Gene3D" id="2.30.30.830">
    <property type="match status" value="1"/>
</dbReference>
<accession>A0A0F8Y691</accession>
<evidence type="ECO:0008006" key="2">
    <source>
        <dbReference type="Google" id="ProtNLM"/>
    </source>
</evidence>
<organism evidence="1">
    <name type="scientific">marine sediment metagenome</name>
    <dbReference type="NCBI Taxonomy" id="412755"/>
    <lineage>
        <taxon>unclassified sequences</taxon>
        <taxon>metagenomes</taxon>
        <taxon>ecological metagenomes</taxon>
    </lineage>
</organism>
<comment type="caution">
    <text evidence="1">The sequence shown here is derived from an EMBL/GenBank/DDBJ whole genome shotgun (WGS) entry which is preliminary data.</text>
</comment>
<evidence type="ECO:0000313" key="1">
    <source>
        <dbReference type="EMBL" id="KKK76922.1"/>
    </source>
</evidence>
<dbReference type="SUPFAM" id="SSF50156">
    <property type="entry name" value="PDZ domain-like"/>
    <property type="match status" value="1"/>
</dbReference>
<reference evidence="1" key="1">
    <citation type="journal article" date="2015" name="Nature">
        <title>Complex archaea that bridge the gap between prokaryotes and eukaryotes.</title>
        <authorList>
            <person name="Spang A."/>
            <person name="Saw J.H."/>
            <person name="Jorgensen S.L."/>
            <person name="Zaremba-Niedzwiedzka K."/>
            <person name="Martijn J."/>
            <person name="Lind A.E."/>
            <person name="van Eijk R."/>
            <person name="Schleper C."/>
            <person name="Guy L."/>
            <person name="Ettema T.J."/>
        </authorList>
    </citation>
    <scope>NUCLEOTIDE SEQUENCE</scope>
</reference>
<dbReference type="EMBL" id="LAZR01055193">
    <property type="protein sequence ID" value="KKK76922.1"/>
    <property type="molecule type" value="Genomic_DNA"/>
</dbReference>
<feature type="non-terminal residue" evidence="1">
    <location>
        <position position="1"/>
    </location>
</feature>
<proteinExistence type="predicted"/>
<sequence>VILLGSDNSIAFIRKAGERKSKVYHMGDKLDNAEITKIERDRVYVNDGVKTVVIPMYYKYMDKSLVKDDTRSQTRDVSDDKYAATRQVKKVMSRSEVENKVFQKVNQILTQVAISPYMVNGQMEGLRLMRVPKNNIVFELGGRSGDIVRRVNGHEINQIDQMYRLWENIKDDSFISVDLERNNQIFNYSFEIRE</sequence>
<gene>
    <name evidence="1" type="ORF">LCGC14_2858780</name>
</gene>
<name>A0A0F8Y691_9ZZZZ</name>
<dbReference type="AlphaFoldDB" id="A0A0F8Y691"/>
<dbReference type="Gene3D" id="2.30.42.10">
    <property type="match status" value="1"/>
</dbReference>